<dbReference type="Proteomes" id="UP000578531">
    <property type="component" value="Unassembled WGS sequence"/>
</dbReference>
<comment type="caution">
    <text evidence="1">The sequence shown here is derived from an EMBL/GenBank/DDBJ whole genome shotgun (WGS) entry which is preliminary data.</text>
</comment>
<protein>
    <submittedName>
        <fullName evidence="1">Uncharacterized protein</fullName>
    </submittedName>
</protein>
<dbReference type="OrthoDB" id="5296888at2759"/>
<keyword evidence="2" id="KW-1185">Reference proteome</keyword>
<dbReference type="GeneID" id="59288556"/>
<gene>
    <name evidence="1" type="ORF">HO173_006898</name>
</gene>
<evidence type="ECO:0000313" key="2">
    <source>
        <dbReference type="Proteomes" id="UP000578531"/>
    </source>
</evidence>
<proteinExistence type="predicted"/>
<evidence type="ECO:0000313" key="1">
    <source>
        <dbReference type="EMBL" id="KAF6234968.1"/>
    </source>
</evidence>
<reference evidence="1 2" key="1">
    <citation type="journal article" date="2020" name="Genomics">
        <title>Complete, high-quality genomes from long-read metagenomic sequencing of two wolf lichen thalli reveals enigmatic genome architecture.</title>
        <authorList>
            <person name="McKenzie S.K."/>
            <person name="Walston R.F."/>
            <person name="Allen J.L."/>
        </authorList>
    </citation>
    <scope>NUCLEOTIDE SEQUENCE [LARGE SCALE GENOMIC DNA]</scope>
    <source>
        <strain evidence="1">WasteWater2</strain>
    </source>
</reference>
<dbReference type="EMBL" id="JACCJC010000027">
    <property type="protein sequence ID" value="KAF6234968.1"/>
    <property type="molecule type" value="Genomic_DNA"/>
</dbReference>
<dbReference type="RefSeq" id="XP_037164349.1">
    <property type="nucleotide sequence ID" value="XM_037308804.1"/>
</dbReference>
<sequence>MPPLLPHLRQHQSNLSRLFRKTLRRWLQRNGQELWDAILMESDEGHLKLSVEIARWSTQEVRALHEADSKVVEPLVQSVAAKRGATHRQDCRAARTFDGLQICDGDESQCGLCADLTLARTSLYSCVIYGHLFHADIEESDGNDVTWSGLDIMGDTPRMLRDHFDTQPGHEDVGEEETKRRCSLFLRGHHGPSRPRHFAIPVT</sequence>
<name>A0A8H6L499_9LECA</name>
<dbReference type="AlphaFoldDB" id="A0A8H6L499"/>
<accession>A0A8H6L499</accession>
<organism evidence="1 2">
    <name type="scientific">Letharia columbiana</name>
    <dbReference type="NCBI Taxonomy" id="112416"/>
    <lineage>
        <taxon>Eukaryota</taxon>
        <taxon>Fungi</taxon>
        <taxon>Dikarya</taxon>
        <taxon>Ascomycota</taxon>
        <taxon>Pezizomycotina</taxon>
        <taxon>Lecanoromycetes</taxon>
        <taxon>OSLEUM clade</taxon>
        <taxon>Lecanoromycetidae</taxon>
        <taxon>Lecanorales</taxon>
        <taxon>Lecanorineae</taxon>
        <taxon>Parmeliaceae</taxon>
        <taxon>Letharia</taxon>
    </lineage>
</organism>